<reference evidence="2 3" key="1">
    <citation type="journal article" date="2019" name="Commun. Biol.">
        <title>The bagworm genome reveals a unique fibroin gene that provides high tensile strength.</title>
        <authorList>
            <person name="Kono N."/>
            <person name="Nakamura H."/>
            <person name="Ohtoshi R."/>
            <person name="Tomita M."/>
            <person name="Numata K."/>
            <person name="Arakawa K."/>
        </authorList>
    </citation>
    <scope>NUCLEOTIDE SEQUENCE [LARGE SCALE GENOMIC DNA]</scope>
</reference>
<proteinExistence type="predicted"/>
<sequence length="75" mass="7795">MGDDRVLLKCAHTDADEGCRQCPERVLGAADCERACKLSGEMAAPDVSGLDPGPARLVPPRPVPSALTPTASTYS</sequence>
<accession>A0A4C1SXZ7</accession>
<comment type="caution">
    <text evidence="2">The sequence shown here is derived from an EMBL/GenBank/DDBJ whole genome shotgun (WGS) entry which is preliminary data.</text>
</comment>
<protein>
    <submittedName>
        <fullName evidence="2">Uncharacterized protein</fullName>
    </submittedName>
</protein>
<evidence type="ECO:0000313" key="2">
    <source>
        <dbReference type="EMBL" id="GBP06826.1"/>
    </source>
</evidence>
<dbReference type="AlphaFoldDB" id="A0A4C1SXZ7"/>
<keyword evidence="3" id="KW-1185">Reference proteome</keyword>
<evidence type="ECO:0000313" key="3">
    <source>
        <dbReference type="Proteomes" id="UP000299102"/>
    </source>
</evidence>
<evidence type="ECO:0000256" key="1">
    <source>
        <dbReference type="SAM" id="MobiDB-lite"/>
    </source>
</evidence>
<organism evidence="2 3">
    <name type="scientific">Eumeta variegata</name>
    <name type="common">Bagworm moth</name>
    <name type="synonym">Eumeta japonica</name>
    <dbReference type="NCBI Taxonomy" id="151549"/>
    <lineage>
        <taxon>Eukaryota</taxon>
        <taxon>Metazoa</taxon>
        <taxon>Ecdysozoa</taxon>
        <taxon>Arthropoda</taxon>
        <taxon>Hexapoda</taxon>
        <taxon>Insecta</taxon>
        <taxon>Pterygota</taxon>
        <taxon>Neoptera</taxon>
        <taxon>Endopterygota</taxon>
        <taxon>Lepidoptera</taxon>
        <taxon>Glossata</taxon>
        <taxon>Ditrysia</taxon>
        <taxon>Tineoidea</taxon>
        <taxon>Psychidae</taxon>
        <taxon>Oiketicinae</taxon>
        <taxon>Eumeta</taxon>
    </lineage>
</organism>
<dbReference type="EMBL" id="BGZK01000023">
    <property type="protein sequence ID" value="GBP06826.1"/>
    <property type="molecule type" value="Genomic_DNA"/>
</dbReference>
<gene>
    <name evidence="2" type="ORF">EVAR_92740_1</name>
</gene>
<dbReference type="Proteomes" id="UP000299102">
    <property type="component" value="Unassembled WGS sequence"/>
</dbReference>
<name>A0A4C1SXZ7_EUMVA</name>
<feature type="region of interest" description="Disordered" evidence="1">
    <location>
        <begin position="43"/>
        <end position="75"/>
    </location>
</feature>